<accession>A0A4R8A6P8</accession>
<dbReference type="Pfam" id="PF08282">
    <property type="entry name" value="Hydrolase_3"/>
    <property type="match status" value="1"/>
</dbReference>
<dbReference type="SFLD" id="SFLDS00003">
    <property type="entry name" value="Haloacid_Dehalogenase"/>
    <property type="match status" value="1"/>
</dbReference>
<organism evidence="1 2">
    <name type="scientific">Breznakia blatticola</name>
    <dbReference type="NCBI Taxonomy" id="1754012"/>
    <lineage>
        <taxon>Bacteria</taxon>
        <taxon>Bacillati</taxon>
        <taxon>Bacillota</taxon>
        <taxon>Erysipelotrichia</taxon>
        <taxon>Erysipelotrichales</taxon>
        <taxon>Erysipelotrichaceae</taxon>
        <taxon>Breznakia</taxon>
    </lineage>
</organism>
<dbReference type="Proteomes" id="UP000294743">
    <property type="component" value="Unassembled WGS sequence"/>
</dbReference>
<dbReference type="EMBL" id="SODD01000001">
    <property type="protein sequence ID" value="TDW26325.1"/>
    <property type="molecule type" value="Genomic_DNA"/>
</dbReference>
<dbReference type="GO" id="GO:0005829">
    <property type="term" value="C:cytosol"/>
    <property type="evidence" value="ECO:0007669"/>
    <property type="project" value="TreeGrafter"/>
</dbReference>
<name>A0A4R8A6P8_9FIRM</name>
<dbReference type="GO" id="GO:0000287">
    <property type="term" value="F:magnesium ion binding"/>
    <property type="evidence" value="ECO:0007669"/>
    <property type="project" value="TreeGrafter"/>
</dbReference>
<dbReference type="InterPro" id="IPR000150">
    <property type="entry name" value="Cof"/>
</dbReference>
<dbReference type="NCBIfam" id="TIGR01484">
    <property type="entry name" value="HAD-SF-IIB"/>
    <property type="match status" value="1"/>
</dbReference>
<dbReference type="PANTHER" id="PTHR10000">
    <property type="entry name" value="PHOSPHOSERINE PHOSPHATASE"/>
    <property type="match status" value="1"/>
</dbReference>
<protein>
    <submittedName>
        <fullName evidence="1">Cof subfamily protein (Haloacid dehalogenase superfamily)/HAD superfamily hydrolase (TIGR01484 family)</fullName>
    </submittedName>
</protein>
<dbReference type="GO" id="GO:0016791">
    <property type="term" value="F:phosphatase activity"/>
    <property type="evidence" value="ECO:0007669"/>
    <property type="project" value="TreeGrafter"/>
</dbReference>
<evidence type="ECO:0000313" key="1">
    <source>
        <dbReference type="EMBL" id="TDW26325.1"/>
    </source>
</evidence>
<dbReference type="OrthoDB" id="1654797at2"/>
<reference evidence="1 2" key="1">
    <citation type="submission" date="2019-03" db="EMBL/GenBank/DDBJ databases">
        <title>Genomic Encyclopedia of Type Strains, Phase IV (KMG-IV): sequencing the most valuable type-strain genomes for metagenomic binning, comparative biology and taxonomic classification.</title>
        <authorList>
            <person name="Goeker M."/>
        </authorList>
    </citation>
    <scope>NUCLEOTIDE SEQUENCE [LARGE SCALE GENOMIC DNA]</scope>
    <source>
        <strain evidence="1 2">DSM 28867</strain>
    </source>
</reference>
<keyword evidence="2" id="KW-1185">Reference proteome</keyword>
<dbReference type="AlphaFoldDB" id="A0A4R8A6P8"/>
<dbReference type="InterPro" id="IPR006379">
    <property type="entry name" value="HAD-SF_hydro_IIB"/>
</dbReference>
<dbReference type="SUPFAM" id="SSF56784">
    <property type="entry name" value="HAD-like"/>
    <property type="match status" value="1"/>
</dbReference>
<dbReference type="PANTHER" id="PTHR10000:SF25">
    <property type="entry name" value="PHOSPHATASE YKRA-RELATED"/>
    <property type="match status" value="1"/>
</dbReference>
<dbReference type="SFLD" id="SFLDG01140">
    <property type="entry name" value="C2.B:_Phosphomannomutase_and_P"/>
    <property type="match status" value="1"/>
</dbReference>
<dbReference type="RefSeq" id="WP_134167255.1">
    <property type="nucleotide sequence ID" value="NZ_SODD01000001.1"/>
</dbReference>
<keyword evidence="1" id="KW-0378">Hydrolase</keyword>
<dbReference type="Gene3D" id="3.30.1240.10">
    <property type="match status" value="1"/>
</dbReference>
<gene>
    <name evidence="1" type="ORF">EDD63_10140</name>
</gene>
<dbReference type="NCBIfam" id="TIGR00099">
    <property type="entry name" value="Cof-subfamily"/>
    <property type="match status" value="1"/>
</dbReference>
<comment type="caution">
    <text evidence="1">The sequence shown here is derived from an EMBL/GenBank/DDBJ whole genome shotgun (WGS) entry which is preliminary data.</text>
</comment>
<dbReference type="Gene3D" id="3.40.50.1000">
    <property type="entry name" value="HAD superfamily/HAD-like"/>
    <property type="match status" value="1"/>
</dbReference>
<evidence type="ECO:0000313" key="2">
    <source>
        <dbReference type="Proteomes" id="UP000294743"/>
    </source>
</evidence>
<dbReference type="InterPro" id="IPR023214">
    <property type="entry name" value="HAD_sf"/>
</dbReference>
<proteinExistence type="predicted"/>
<dbReference type="InterPro" id="IPR036412">
    <property type="entry name" value="HAD-like_sf"/>
</dbReference>
<sequence length="279" mass="31455">MKDQKYIFIDIDGTLFHQSVGIPQTAKSAIEIAHKHGHQLFICTGRPLQEVDETFRQLPFKGIIASSGSIIEVDNEILQVHTIDEADAKQMIASIEAMQISYKVDTPNFCFMDPFVFDNFKTMLLHELSCDEDEVLAYMERTGMVLLDQMTSDDMKEITNITVFSDDVKSLEVIQANYTEQYHIVKQVMPNLSLHTLEINQKDISKAHAIAYILETYKANQKDTIAFGDSMNDVEMISYCAIGVAMGNAHEHVKSISNYITNDVCENGLANAFINLNLI</sequence>